<feature type="domain" description="HTH lysR-type" evidence="5">
    <location>
        <begin position="7"/>
        <end position="63"/>
    </location>
</feature>
<keyword evidence="2" id="KW-0805">Transcription regulation</keyword>
<dbReference type="AlphaFoldDB" id="A0A483H0E1"/>
<dbReference type="PANTHER" id="PTHR30537:SF1">
    <property type="entry name" value="HTH-TYPE TRANSCRIPTIONAL REGULATOR PGRR"/>
    <property type="match status" value="1"/>
</dbReference>
<comment type="similarity">
    <text evidence="1">Belongs to the LysR transcriptional regulatory family.</text>
</comment>
<dbReference type="GO" id="GO:0006351">
    <property type="term" value="P:DNA-templated transcription"/>
    <property type="evidence" value="ECO:0007669"/>
    <property type="project" value="TreeGrafter"/>
</dbReference>
<gene>
    <name evidence="6" type="ORF">ETE71_10195</name>
</gene>
<dbReference type="PROSITE" id="PS50931">
    <property type="entry name" value="HTH_LYSR"/>
    <property type="match status" value="1"/>
</dbReference>
<sequence length="232" mass="25416">MQISRADVADLIYFMAIARHRSFSRAAIELGVSASALSHALKGLETRLGVRLLNRTTKSVTPTAAGEELVQSVLQPFDTIEGALESLNRYRNTPTGRIRINAAVEAANLLLAPVMPAFMDRYPDIEIDIVASNRMVDVTDAGFDAGIRYGGTVPEDMVAETGLVAVLGGAGLMYFPEPLVAPYVKDGRLRLVLTEWSPLEEGFHIYYSSRRQLPTGLRLLIEFIQEARPLGL</sequence>
<dbReference type="InterPro" id="IPR036388">
    <property type="entry name" value="WH-like_DNA-bd_sf"/>
</dbReference>
<dbReference type="GO" id="GO:0043565">
    <property type="term" value="F:sequence-specific DNA binding"/>
    <property type="evidence" value="ECO:0007669"/>
    <property type="project" value="TreeGrafter"/>
</dbReference>
<dbReference type="Gene3D" id="3.40.190.290">
    <property type="match status" value="1"/>
</dbReference>
<reference evidence="6" key="1">
    <citation type="submission" date="2019-01" db="EMBL/GenBank/DDBJ databases">
        <authorList>
            <person name="Lista F."/>
            <person name="Anselmo A."/>
        </authorList>
    </citation>
    <scope>NUCLEOTIDE SEQUENCE</scope>
    <source>
        <strain evidence="6">18S</strain>
    </source>
</reference>
<evidence type="ECO:0000313" key="6">
    <source>
        <dbReference type="EMBL" id="TCX12277.1"/>
    </source>
</evidence>
<dbReference type="Gene3D" id="1.10.10.10">
    <property type="entry name" value="Winged helix-like DNA-binding domain superfamily/Winged helix DNA-binding domain"/>
    <property type="match status" value="1"/>
</dbReference>
<evidence type="ECO:0000259" key="5">
    <source>
        <dbReference type="PROSITE" id="PS50931"/>
    </source>
</evidence>
<dbReference type="GO" id="GO:0003700">
    <property type="term" value="F:DNA-binding transcription factor activity"/>
    <property type="evidence" value="ECO:0007669"/>
    <property type="project" value="InterPro"/>
</dbReference>
<evidence type="ECO:0000256" key="1">
    <source>
        <dbReference type="ARBA" id="ARBA00009437"/>
    </source>
</evidence>
<dbReference type="PANTHER" id="PTHR30537">
    <property type="entry name" value="HTH-TYPE TRANSCRIPTIONAL REGULATOR"/>
    <property type="match status" value="1"/>
</dbReference>
<dbReference type="EMBL" id="SDCE01000007">
    <property type="protein sequence ID" value="TCX12277.1"/>
    <property type="molecule type" value="Genomic_DNA"/>
</dbReference>
<dbReference type="InterPro" id="IPR036390">
    <property type="entry name" value="WH_DNA-bd_sf"/>
</dbReference>
<accession>A0A483H0E1</accession>
<keyword evidence="3" id="KW-0238">DNA-binding</keyword>
<name>A0A483H0E1_KLEPN</name>
<comment type="caution">
    <text evidence="6">The sequence shown here is derived from an EMBL/GenBank/DDBJ whole genome shotgun (WGS) entry which is preliminary data.</text>
</comment>
<protein>
    <submittedName>
        <fullName evidence="6">LysR family transcriptional regulator</fullName>
    </submittedName>
</protein>
<proteinExistence type="inferred from homology"/>
<dbReference type="SUPFAM" id="SSF46785">
    <property type="entry name" value="Winged helix' DNA-binding domain"/>
    <property type="match status" value="1"/>
</dbReference>
<dbReference type="SUPFAM" id="SSF53850">
    <property type="entry name" value="Periplasmic binding protein-like II"/>
    <property type="match status" value="2"/>
</dbReference>
<dbReference type="Pfam" id="PF03466">
    <property type="entry name" value="LysR_substrate"/>
    <property type="match status" value="2"/>
</dbReference>
<organism evidence="6">
    <name type="scientific">Klebsiella pneumoniae</name>
    <dbReference type="NCBI Taxonomy" id="573"/>
    <lineage>
        <taxon>Bacteria</taxon>
        <taxon>Pseudomonadati</taxon>
        <taxon>Pseudomonadota</taxon>
        <taxon>Gammaproteobacteria</taxon>
        <taxon>Enterobacterales</taxon>
        <taxon>Enterobacteriaceae</taxon>
        <taxon>Klebsiella/Raoultella group</taxon>
        <taxon>Klebsiella</taxon>
        <taxon>Klebsiella pneumoniae complex</taxon>
    </lineage>
</organism>
<dbReference type="InterPro" id="IPR000847">
    <property type="entry name" value="LysR_HTH_N"/>
</dbReference>
<dbReference type="RefSeq" id="WP_040167244.1">
    <property type="nucleotide sequence ID" value="NZ_JAYNBO010000001.1"/>
</dbReference>
<evidence type="ECO:0000256" key="2">
    <source>
        <dbReference type="ARBA" id="ARBA00023015"/>
    </source>
</evidence>
<dbReference type="Pfam" id="PF00126">
    <property type="entry name" value="HTH_1"/>
    <property type="match status" value="1"/>
</dbReference>
<evidence type="ECO:0000256" key="3">
    <source>
        <dbReference type="ARBA" id="ARBA00023125"/>
    </source>
</evidence>
<dbReference type="InterPro" id="IPR005119">
    <property type="entry name" value="LysR_subst-bd"/>
</dbReference>
<keyword evidence="4" id="KW-0804">Transcription</keyword>
<dbReference type="FunFam" id="1.10.10.10:FF:000001">
    <property type="entry name" value="LysR family transcriptional regulator"/>
    <property type="match status" value="1"/>
</dbReference>
<evidence type="ECO:0000256" key="4">
    <source>
        <dbReference type="ARBA" id="ARBA00023163"/>
    </source>
</evidence>
<dbReference type="InterPro" id="IPR058163">
    <property type="entry name" value="LysR-type_TF_proteobact-type"/>
</dbReference>
<dbReference type="Gene3D" id="3.40.190.10">
    <property type="entry name" value="Periplasmic binding protein-like II"/>
    <property type="match status" value="1"/>
</dbReference>